<evidence type="ECO:0000313" key="3">
    <source>
        <dbReference type="Proteomes" id="UP000628669"/>
    </source>
</evidence>
<protein>
    <submittedName>
        <fullName evidence="2">Uncharacterized protein</fullName>
    </submittedName>
</protein>
<evidence type="ECO:0000313" key="2">
    <source>
        <dbReference type="EMBL" id="MBK1898022.1"/>
    </source>
</evidence>
<reference evidence="3" key="1">
    <citation type="submission" date="2021-01" db="EMBL/GenBank/DDBJ databases">
        <title>Genome public.</title>
        <authorList>
            <person name="Liu C."/>
            <person name="Sun Q."/>
        </authorList>
    </citation>
    <scope>NUCLEOTIDE SEQUENCE [LARGE SCALE GENOMIC DNA]</scope>
    <source>
        <strain evidence="3">YIM B02567</strain>
    </source>
</reference>
<comment type="caution">
    <text evidence="2">The sequence shown here is derived from an EMBL/GenBank/DDBJ whole genome shotgun (WGS) entry which is preliminary data.</text>
</comment>
<feature type="signal peptide" evidence="1">
    <location>
        <begin position="1"/>
        <end position="18"/>
    </location>
</feature>
<keyword evidence="3" id="KW-1185">Reference proteome</keyword>
<accession>A0ABS1G001</accession>
<dbReference type="RefSeq" id="WP_200248624.1">
    <property type="nucleotide sequence ID" value="NZ_JAENHK010000010.1"/>
</dbReference>
<dbReference type="Proteomes" id="UP000628669">
    <property type="component" value="Unassembled WGS sequence"/>
</dbReference>
<dbReference type="EMBL" id="JAENHK010000010">
    <property type="protein sequence ID" value="MBK1898022.1"/>
    <property type="molecule type" value="Genomic_DNA"/>
</dbReference>
<organism evidence="2 3">
    <name type="scientific">Chryseobacterium paridis</name>
    <dbReference type="NCBI Taxonomy" id="2800328"/>
    <lineage>
        <taxon>Bacteria</taxon>
        <taxon>Pseudomonadati</taxon>
        <taxon>Bacteroidota</taxon>
        <taxon>Flavobacteriia</taxon>
        <taxon>Flavobacteriales</taxon>
        <taxon>Weeksellaceae</taxon>
        <taxon>Chryseobacterium group</taxon>
        <taxon>Chryseobacterium</taxon>
    </lineage>
</organism>
<keyword evidence="1" id="KW-0732">Signal</keyword>
<sequence length="253" mass="30168">MKFKFLFLLILISVKFFATGQQSNFITIDGKKYKLLNDPLERYFEKHPEDHPVYGEKFVRKNENGDETFLMTTSNHRGYIAYFEIIDNELFLVDLTITDPDSDSDKQISMFNKIFPNKKAKLNYSGILTVPNGDFIDSDNFGFSSYYSSYLILTLSNDILTKSKELQNEDYIKFKINQFKAFQKTEEYRIEYKNYLKRHKEDKEWDLSHENTKELSKEEIRQIKKQYAKEPSKDEIDGFLFMMSNLEKIYVDY</sequence>
<name>A0ABS1G001_9FLAO</name>
<proteinExistence type="predicted"/>
<evidence type="ECO:0000256" key="1">
    <source>
        <dbReference type="SAM" id="SignalP"/>
    </source>
</evidence>
<feature type="chain" id="PRO_5047250269" evidence="1">
    <location>
        <begin position="19"/>
        <end position="253"/>
    </location>
</feature>
<gene>
    <name evidence="2" type="ORF">JHL15_19815</name>
</gene>